<name>A0A0P7FUX8_9EURY</name>
<evidence type="ECO:0000313" key="3">
    <source>
        <dbReference type="EMBL" id="KPN30626.1"/>
    </source>
</evidence>
<feature type="compositionally biased region" description="Polar residues" evidence="1">
    <location>
        <begin position="1"/>
        <end position="17"/>
    </location>
</feature>
<dbReference type="InterPro" id="IPR058267">
    <property type="entry name" value="DUF7961"/>
</dbReference>
<comment type="caution">
    <text evidence="3">The sequence shown here is derived from an EMBL/GenBank/DDBJ whole genome shotgun (WGS) entry which is preliminary data.</text>
</comment>
<sequence length="131" mass="13823">MSTSPTRVESAVSSCRPSNVEPVALSASSLSTTAPEYLRELKAELASEGYQPAELTVAASFAEDCSLATQSEADRLRDVVRAGAFLGVGVVRVEVETVSNPEKVRPALEALEERARREGVTLSVDGLDVSA</sequence>
<feature type="domain" description="DUF7961" evidence="2">
    <location>
        <begin position="19"/>
        <end position="124"/>
    </location>
</feature>
<dbReference type="EMBL" id="LGUC01000001">
    <property type="protein sequence ID" value="KPN30626.1"/>
    <property type="molecule type" value="Genomic_DNA"/>
</dbReference>
<evidence type="ECO:0000313" key="4">
    <source>
        <dbReference type="Proteomes" id="UP000050535"/>
    </source>
</evidence>
<reference evidence="4" key="1">
    <citation type="submission" date="2013-11" db="EMBL/GenBank/DDBJ databases">
        <authorList>
            <person name="Hoang H.T."/>
            <person name="Killian M.L."/>
            <person name="Madson D.M."/>
            <person name="Arruda P.H.E."/>
            <person name="Sun D."/>
            <person name="Schwartz K.J."/>
            <person name="Yoon K."/>
        </authorList>
    </citation>
    <scope>NUCLEOTIDE SEQUENCE [LARGE SCALE GENOMIC DNA]</scope>
    <source>
        <strain evidence="4">CDK2</strain>
    </source>
</reference>
<protein>
    <recommendedName>
        <fullName evidence="2">DUF7961 domain-containing protein</fullName>
    </recommendedName>
</protein>
<accession>A0A0P7FUX8</accession>
<proteinExistence type="predicted"/>
<evidence type="ECO:0000256" key="1">
    <source>
        <dbReference type="SAM" id="MobiDB-lite"/>
    </source>
</evidence>
<keyword evidence="4" id="KW-1185">Reference proteome</keyword>
<dbReference type="RefSeq" id="WP_054583544.1">
    <property type="nucleotide sequence ID" value="NZ_LGUC01000001.1"/>
</dbReference>
<dbReference type="Gene3D" id="3.20.20.150">
    <property type="entry name" value="Divalent-metal-dependent TIM barrel enzymes"/>
    <property type="match status" value="1"/>
</dbReference>
<organism evidence="3 4">
    <name type="scientific">Halolamina pelagica</name>
    <dbReference type="NCBI Taxonomy" id="699431"/>
    <lineage>
        <taxon>Archaea</taxon>
        <taxon>Methanobacteriati</taxon>
        <taxon>Methanobacteriota</taxon>
        <taxon>Stenosarchaea group</taxon>
        <taxon>Halobacteria</taxon>
        <taxon>Halobacteriales</taxon>
        <taxon>Haloferacaceae</taxon>
    </lineage>
</organism>
<dbReference type="AlphaFoldDB" id="A0A0P7FUX8"/>
<dbReference type="Pfam" id="PF25905">
    <property type="entry name" value="DUF7961"/>
    <property type="match status" value="1"/>
</dbReference>
<gene>
    <name evidence="3" type="ORF">SY89_01362</name>
</gene>
<evidence type="ECO:0000259" key="2">
    <source>
        <dbReference type="Pfam" id="PF25905"/>
    </source>
</evidence>
<feature type="region of interest" description="Disordered" evidence="1">
    <location>
        <begin position="1"/>
        <end position="26"/>
    </location>
</feature>
<dbReference type="STRING" id="699431.SY89_01362"/>
<dbReference type="Proteomes" id="UP000050535">
    <property type="component" value="Unassembled WGS sequence"/>
</dbReference>
<dbReference type="OrthoDB" id="291960at2157"/>